<proteinExistence type="predicted"/>
<dbReference type="Proteomes" id="UP000501374">
    <property type="component" value="Chromosome"/>
</dbReference>
<evidence type="ECO:0000313" key="2">
    <source>
        <dbReference type="Proteomes" id="UP000501374"/>
    </source>
</evidence>
<dbReference type="AlphaFoldDB" id="A0A6H0TJG2"/>
<dbReference type="RefSeq" id="WP_172555007.1">
    <property type="nucleotide sequence ID" value="NZ_CP035727.2"/>
</dbReference>
<protein>
    <submittedName>
        <fullName evidence="1">Uncharacterized protein</fullName>
    </submittedName>
</protein>
<dbReference type="EMBL" id="CP035727">
    <property type="protein sequence ID" value="QIW21072.1"/>
    <property type="molecule type" value="Genomic_DNA"/>
</dbReference>
<evidence type="ECO:0000313" key="1">
    <source>
        <dbReference type="EMBL" id="QIW21072.1"/>
    </source>
</evidence>
<sequence length="165" mass="19553">MKSNLEVGSIVEDWYSINSKKEYIVSEIPLDNKHCKYVLVGMNGQVYSNKLFNSFKEIETYIHSQDTWELKQVPVRINSQKNWNIKRTYGRNHTLETVLKSFINCFPGRWGMLRDKRTEEEKAHKNNYKGEIVIEKGIVLKVDIQLDKDIKKDSRYWICKAYLNS</sequence>
<accession>A0A6H0TJG2</accession>
<name>A0A6H0TJG2_BACTU</name>
<organism evidence="1 2">
    <name type="scientific">Bacillus thuringiensis serovar andalousiensis</name>
    <dbReference type="NCBI Taxonomy" id="257985"/>
    <lineage>
        <taxon>Bacteria</taxon>
        <taxon>Bacillati</taxon>
        <taxon>Bacillota</taxon>
        <taxon>Bacilli</taxon>
        <taxon>Bacillales</taxon>
        <taxon>Bacillaceae</taxon>
        <taxon>Bacillus</taxon>
        <taxon>Bacillus cereus group</taxon>
    </lineage>
</organism>
<gene>
    <name evidence="1" type="ORF">EVG22_22705</name>
</gene>
<reference evidence="2" key="1">
    <citation type="submission" date="2019-02" db="EMBL/GenBank/DDBJ databases">
        <title>Structural and Functional analysis of Lanthipeptide from Bacillus thuringiensis serovar andalousiensis B23193.</title>
        <authorList>
            <person name="Andreeva J.V."/>
            <person name="Grigoreva A."/>
        </authorList>
    </citation>
    <scope>NUCLEOTIDE SEQUENCE [LARGE SCALE GENOMIC DNA]</scope>
    <source>
        <strain evidence="2">B23193</strain>
    </source>
</reference>